<dbReference type="Proteomes" id="UP000288490">
    <property type="component" value="Unassembled WGS sequence"/>
</dbReference>
<keyword evidence="3" id="KW-1185">Reference proteome</keyword>
<evidence type="ECO:0000259" key="1">
    <source>
        <dbReference type="PROSITE" id="PS51733"/>
    </source>
</evidence>
<dbReference type="InterPro" id="IPR004143">
    <property type="entry name" value="BPL_LPL_catalytic"/>
</dbReference>
<dbReference type="AlphaFoldDB" id="A0A429ZNN2"/>
<dbReference type="Gene3D" id="3.30.930.10">
    <property type="entry name" value="Bira Bifunctional Protein, Domain 2"/>
    <property type="match status" value="1"/>
</dbReference>
<dbReference type="InterPro" id="IPR050664">
    <property type="entry name" value="Octanoyltrans_LipM/LipL"/>
</dbReference>
<dbReference type="PANTHER" id="PTHR43679">
    <property type="entry name" value="OCTANOYLTRANSFERASE LIPM-RELATED"/>
    <property type="match status" value="1"/>
</dbReference>
<name>A0A429ZNN2_9ENTE</name>
<dbReference type="GO" id="GO:0140096">
    <property type="term" value="F:catalytic activity, acting on a protein"/>
    <property type="evidence" value="ECO:0007669"/>
    <property type="project" value="UniProtKB-ARBA"/>
</dbReference>
<dbReference type="GO" id="GO:0016740">
    <property type="term" value="F:transferase activity"/>
    <property type="evidence" value="ECO:0007669"/>
    <property type="project" value="UniProtKB-ARBA"/>
</dbReference>
<dbReference type="GO" id="GO:0009249">
    <property type="term" value="P:protein lipoylation"/>
    <property type="evidence" value="ECO:0007669"/>
    <property type="project" value="UniProtKB-ARBA"/>
</dbReference>
<sequence length="294" mass="33423">MKKVEKGVVYMSLKQSVVLFEQPHLTNENKYDPFIVTDILADYSGKQKIPIIHFWTMTNQLILGMQDTRVTDLSNAISSVKTNHYHPVVRNSGGLAVVADDGILNFSIILPQEFTNQTSINHGYETMKTIISSALSSFNTTVDSFEVTDSYCPGEYDLSINEKKFAGIAQRRIKKGLGIMIYISVNGQQEKRGNLVKQFYQAGLKEHFGKDPFPPVNPDSMKNLSDLLCQDLTVEKMKTLIVEAISQDWSFDDTAQKHFNQFLTSEDFKEAYDKGYHRMEQRNEGINTILKEIN</sequence>
<gene>
    <name evidence="2" type="ORF">CBF36_03230</name>
</gene>
<dbReference type="PROSITE" id="PS51733">
    <property type="entry name" value="BPL_LPL_CATALYTIC"/>
    <property type="match status" value="1"/>
</dbReference>
<dbReference type="SUPFAM" id="SSF55681">
    <property type="entry name" value="Class II aaRS and biotin synthetases"/>
    <property type="match status" value="1"/>
</dbReference>
<dbReference type="InterPro" id="IPR045864">
    <property type="entry name" value="aa-tRNA-synth_II/BPL/LPL"/>
</dbReference>
<dbReference type="OrthoDB" id="2080934at2"/>
<reference evidence="2 3" key="1">
    <citation type="submission" date="2017-05" db="EMBL/GenBank/DDBJ databases">
        <title>Vagococcus spp. assemblies.</title>
        <authorList>
            <person name="Gulvik C.A."/>
        </authorList>
    </citation>
    <scope>NUCLEOTIDE SEQUENCE [LARGE SCALE GENOMIC DNA]</scope>
    <source>
        <strain evidence="2 3">SS1994</strain>
    </source>
</reference>
<evidence type="ECO:0000313" key="2">
    <source>
        <dbReference type="EMBL" id="RST95259.1"/>
    </source>
</evidence>
<dbReference type="CDD" id="cd16443">
    <property type="entry name" value="LplA"/>
    <property type="match status" value="1"/>
</dbReference>
<protein>
    <recommendedName>
        <fullName evidence="1">BPL/LPL catalytic domain-containing protein</fullName>
    </recommendedName>
</protein>
<proteinExistence type="predicted"/>
<feature type="domain" description="BPL/LPL catalytic" evidence="1">
    <location>
        <begin position="46"/>
        <end position="232"/>
    </location>
</feature>
<evidence type="ECO:0000313" key="3">
    <source>
        <dbReference type="Proteomes" id="UP000288490"/>
    </source>
</evidence>
<dbReference type="Pfam" id="PF21948">
    <property type="entry name" value="LplA-B_cat"/>
    <property type="match status" value="1"/>
</dbReference>
<dbReference type="EMBL" id="NGJT01000004">
    <property type="protein sequence ID" value="RST95259.1"/>
    <property type="molecule type" value="Genomic_DNA"/>
</dbReference>
<comment type="caution">
    <text evidence="2">The sequence shown here is derived from an EMBL/GenBank/DDBJ whole genome shotgun (WGS) entry which is preliminary data.</text>
</comment>
<accession>A0A429ZNN2</accession>
<dbReference type="PANTHER" id="PTHR43679:SF2">
    <property type="entry name" value="OCTANOYL-[GCVH]:PROTEIN N-OCTANOYLTRANSFERASE"/>
    <property type="match status" value="1"/>
</dbReference>
<organism evidence="2 3">
    <name type="scientific">Vagococcus bubulae</name>
    <dbReference type="NCBI Taxonomy" id="1977868"/>
    <lineage>
        <taxon>Bacteria</taxon>
        <taxon>Bacillati</taxon>
        <taxon>Bacillota</taxon>
        <taxon>Bacilli</taxon>
        <taxon>Lactobacillales</taxon>
        <taxon>Enterococcaceae</taxon>
        <taxon>Vagococcus</taxon>
    </lineage>
</organism>